<dbReference type="PIRSF" id="PIRSF029543">
    <property type="entry name" value="UCP029543"/>
    <property type="match status" value="1"/>
</dbReference>
<dbReference type="RefSeq" id="WP_183964457.1">
    <property type="nucleotide sequence ID" value="NZ_BAABEW010000018.1"/>
</dbReference>
<evidence type="ECO:0000313" key="4">
    <source>
        <dbReference type="Proteomes" id="UP000532440"/>
    </source>
</evidence>
<keyword evidence="2" id="KW-0732">Signal</keyword>
<evidence type="ECO:0000256" key="2">
    <source>
        <dbReference type="SAM" id="SignalP"/>
    </source>
</evidence>
<evidence type="ECO:0000313" key="3">
    <source>
        <dbReference type="EMBL" id="MBB5270767.1"/>
    </source>
</evidence>
<proteinExistence type="predicted"/>
<dbReference type="InterPro" id="IPR016924">
    <property type="entry name" value="UCP029543"/>
</dbReference>
<name>A0A7W8HES2_9BURK</name>
<dbReference type="AlphaFoldDB" id="A0A7W8HES2"/>
<dbReference type="EMBL" id="JACHGB010000002">
    <property type="protein sequence ID" value="MBB5270767.1"/>
    <property type="molecule type" value="Genomic_DNA"/>
</dbReference>
<evidence type="ECO:0008006" key="5">
    <source>
        <dbReference type="Google" id="ProtNLM"/>
    </source>
</evidence>
<dbReference type="Proteomes" id="UP000532440">
    <property type="component" value="Unassembled WGS sequence"/>
</dbReference>
<dbReference type="NCBIfam" id="NF033919">
    <property type="entry name" value="PA2779_fam"/>
    <property type="match status" value="1"/>
</dbReference>
<keyword evidence="1" id="KW-1133">Transmembrane helix</keyword>
<feature type="chain" id="PRO_5031473360" description="PA2779 family protein" evidence="2">
    <location>
        <begin position="28"/>
        <end position="130"/>
    </location>
</feature>
<protein>
    <recommendedName>
        <fullName evidence="5">PA2779 family protein</fullName>
    </recommendedName>
</protein>
<dbReference type="Pfam" id="PF20332">
    <property type="entry name" value="DUF6627"/>
    <property type="match status" value="1"/>
</dbReference>
<gene>
    <name evidence="3" type="ORF">HNQ70_000771</name>
</gene>
<evidence type="ECO:0000256" key="1">
    <source>
        <dbReference type="SAM" id="Phobius"/>
    </source>
</evidence>
<feature type="transmembrane region" description="Helical" evidence="1">
    <location>
        <begin position="100"/>
        <end position="120"/>
    </location>
</feature>
<accession>A0A7W8HES2</accession>
<comment type="caution">
    <text evidence="3">The sequence shown here is derived from an EMBL/GenBank/DDBJ whole genome shotgun (WGS) entry which is preliminary data.</text>
</comment>
<organism evidence="3 4">
    <name type="scientific">Quisquiliibacterium transsilvanicum</name>
    <dbReference type="NCBI Taxonomy" id="1549638"/>
    <lineage>
        <taxon>Bacteria</taxon>
        <taxon>Pseudomonadati</taxon>
        <taxon>Pseudomonadota</taxon>
        <taxon>Betaproteobacteria</taxon>
        <taxon>Burkholderiales</taxon>
        <taxon>Burkholderiaceae</taxon>
        <taxon>Quisquiliibacterium</taxon>
    </lineage>
</organism>
<sequence length="130" mass="13801">MKILKRSVASLLVASVAYTGFVQTAQATLIGTEQVAQASAGRIDDRARIDAALARADIREQLQKFGVDPQQAAERVGSLTDEEAARLASSLDSAPAGGNIVGVIVFIFVLLLVTDILGLTKVYPFTRSVR</sequence>
<dbReference type="InterPro" id="IPR046735">
    <property type="entry name" value="PA2779-like"/>
</dbReference>
<keyword evidence="1" id="KW-0812">Transmembrane</keyword>
<keyword evidence="4" id="KW-1185">Reference proteome</keyword>
<feature type="signal peptide" evidence="2">
    <location>
        <begin position="1"/>
        <end position="27"/>
    </location>
</feature>
<keyword evidence="1" id="KW-0472">Membrane</keyword>
<reference evidence="3 4" key="1">
    <citation type="submission" date="2020-08" db="EMBL/GenBank/DDBJ databases">
        <title>Genomic Encyclopedia of Type Strains, Phase IV (KMG-IV): sequencing the most valuable type-strain genomes for metagenomic binning, comparative biology and taxonomic classification.</title>
        <authorList>
            <person name="Goeker M."/>
        </authorList>
    </citation>
    <scope>NUCLEOTIDE SEQUENCE [LARGE SCALE GENOMIC DNA]</scope>
    <source>
        <strain evidence="3 4">DSM 29781</strain>
    </source>
</reference>